<dbReference type="AlphaFoldDB" id="A0A8X6P3D1"/>
<protein>
    <recommendedName>
        <fullName evidence="2">C2H2-type domain-containing protein</fullName>
    </recommendedName>
</protein>
<feature type="region of interest" description="Disordered" evidence="1">
    <location>
        <begin position="231"/>
        <end position="315"/>
    </location>
</feature>
<organism evidence="3 4">
    <name type="scientific">Nephila pilipes</name>
    <name type="common">Giant wood spider</name>
    <name type="synonym">Nephila maculata</name>
    <dbReference type="NCBI Taxonomy" id="299642"/>
    <lineage>
        <taxon>Eukaryota</taxon>
        <taxon>Metazoa</taxon>
        <taxon>Ecdysozoa</taxon>
        <taxon>Arthropoda</taxon>
        <taxon>Chelicerata</taxon>
        <taxon>Arachnida</taxon>
        <taxon>Araneae</taxon>
        <taxon>Araneomorphae</taxon>
        <taxon>Entelegynae</taxon>
        <taxon>Araneoidea</taxon>
        <taxon>Nephilidae</taxon>
        <taxon>Nephila</taxon>
    </lineage>
</organism>
<accession>A0A8X6P3D1</accession>
<gene>
    <name evidence="3" type="ORF">NPIL_15861</name>
</gene>
<reference evidence="3" key="1">
    <citation type="submission" date="2020-08" db="EMBL/GenBank/DDBJ databases">
        <title>Multicomponent nature underlies the extraordinary mechanical properties of spider dragline silk.</title>
        <authorList>
            <person name="Kono N."/>
            <person name="Nakamura H."/>
            <person name="Mori M."/>
            <person name="Yoshida Y."/>
            <person name="Ohtoshi R."/>
            <person name="Malay A.D."/>
            <person name="Moran D.A.P."/>
            <person name="Tomita M."/>
            <person name="Numata K."/>
            <person name="Arakawa K."/>
        </authorList>
    </citation>
    <scope>NUCLEOTIDE SEQUENCE</scope>
</reference>
<name>A0A8X6P3D1_NEPPI</name>
<evidence type="ECO:0000313" key="4">
    <source>
        <dbReference type="Proteomes" id="UP000887013"/>
    </source>
</evidence>
<dbReference type="EMBL" id="BMAW01016468">
    <property type="protein sequence ID" value="GFT49160.1"/>
    <property type="molecule type" value="Genomic_DNA"/>
</dbReference>
<comment type="caution">
    <text evidence="3">The sequence shown here is derived from an EMBL/GenBank/DDBJ whole genome shotgun (WGS) entry which is preliminary data.</text>
</comment>
<evidence type="ECO:0000313" key="3">
    <source>
        <dbReference type="EMBL" id="GFT49160.1"/>
    </source>
</evidence>
<feature type="compositionally biased region" description="Polar residues" evidence="1">
    <location>
        <begin position="281"/>
        <end position="300"/>
    </location>
</feature>
<keyword evidence="4" id="KW-1185">Reference proteome</keyword>
<feature type="non-terminal residue" evidence="3">
    <location>
        <position position="315"/>
    </location>
</feature>
<sequence>MIGIDDAISPCNSDNATPTPVALRTRSQLEHSFTDAAKIGLCKLCQTSFASTLLLKNHLAYHKPDKKRKKALQAINDLSSSNMETPVTCTKKSLLQVDISKKFSPPGSVVTRSSPLSNPSSIQTEVADVIQDMIEATCHSLPSPKIPIDKSSPSVTHVHVSQCRSPMGSPDAYLLRLGSPIANDCSGKTSPTILLHSNLILQQLPTILSPIPSPDPSSPNILEFILDKQETLSDCSPEDPPASTSKKPLIQSPISQDQSPITFTTTQDKPPIQNPFPQDKSPITFTATQDKSPITFTATQDKPPKNSSPPQDKPT</sequence>
<dbReference type="Proteomes" id="UP000887013">
    <property type="component" value="Unassembled WGS sequence"/>
</dbReference>
<proteinExistence type="predicted"/>
<feature type="domain" description="C2H2-type" evidence="2">
    <location>
        <begin position="42"/>
        <end position="62"/>
    </location>
</feature>
<evidence type="ECO:0000259" key="2">
    <source>
        <dbReference type="PROSITE" id="PS00028"/>
    </source>
</evidence>
<dbReference type="PROSITE" id="PS00028">
    <property type="entry name" value="ZINC_FINGER_C2H2_1"/>
    <property type="match status" value="1"/>
</dbReference>
<feature type="compositionally biased region" description="Polar residues" evidence="1">
    <location>
        <begin position="242"/>
        <end position="268"/>
    </location>
</feature>
<evidence type="ECO:0000256" key="1">
    <source>
        <dbReference type="SAM" id="MobiDB-lite"/>
    </source>
</evidence>
<dbReference type="InterPro" id="IPR013087">
    <property type="entry name" value="Znf_C2H2_type"/>
</dbReference>